<accession>A0A6I3KFE3</accession>
<evidence type="ECO:0000313" key="2">
    <source>
        <dbReference type="Proteomes" id="UP000440694"/>
    </source>
</evidence>
<proteinExistence type="predicted"/>
<evidence type="ECO:0000313" key="1">
    <source>
        <dbReference type="EMBL" id="MTD92896.1"/>
    </source>
</evidence>
<sequence>MTTTPMPGWAALTLKALDDKVAAGPWSMMRTVLAAVAFPPWVIALRYDDGRPYLQVQDPNAVCNATGKPAPWSGRKWFLSLHMTETELVKTALKAVLAAVEHEALERFTYKGVTVFDPHIRVDDLVELRAVCPLDARAPQ</sequence>
<keyword evidence="2" id="KW-1185">Reference proteome</keyword>
<name>A0A6I3KFE3_9HYPH</name>
<dbReference type="AlphaFoldDB" id="A0A6I3KFE3"/>
<organism evidence="1 2">
    <name type="scientific">Hyphomicrobium album</name>
    <dbReference type="NCBI Taxonomy" id="2665159"/>
    <lineage>
        <taxon>Bacteria</taxon>
        <taxon>Pseudomonadati</taxon>
        <taxon>Pseudomonadota</taxon>
        <taxon>Alphaproteobacteria</taxon>
        <taxon>Hyphomicrobiales</taxon>
        <taxon>Hyphomicrobiaceae</taxon>
        <taxon>Hyphomicrobium</taxon>
    </lineage>
</organism>
<gene>
    <name evidence="1" type="ORF">GIW81_00950</name>
</gene>
<comment type="caution">
    <text evidence="1">The sequence shown here is derived from an EMBL/GenBank/DDBJ whole genome shotgun (WGS) entry which is preliminary data.</text>
</comment>
<reference evidence="1 2" key="1">
    <citation type="submission" date="2019-11" db="EMBL/GenBank/DDBJ databases">
        <title>Identification of a novel strain.</title>
        <authorList>
            <person name="Xu Q."/>
            <person name="Wang G."/>
        </authorList>
    </citation>
    <scope>NUCLEOTIDE SEQUENCE [LARGE SCALE GENOMIC DNA]</scope>
    <source>
        <strain evidence="2">xq</strain>
    </source>
</reference>
<dbReference type="Proteomes" id="UP000440694">
    <property type="component" value="Unassembled WGS sequence"/>
</dbReference>
<protein>
    <submittedName>
        <fullName evidence="1">Uncharacterized protein</fullName>
    </submittedName>
</protein>
<dbReference type="RefSeq" id="WP_154737486.1">
    <property type="nucleotide sequence ID" value="NZ_WMBQ01000001.1"/>
</dbReference>
<dbReference type="EMBL" id="WMBQ01000001">
    <property type="protein sequence ID" value="MTD92896.1"/>
    <property type="molecule type" value="Genomic_DNA"/>
</dbReference>